<feature type="domain" description="C3H1-type" evidence="15">
    <location>
        <begin position="888"/>
        <end position="916"/>
    </location>
</feature>
<keyword evidence="5" id="KW-0808">Transferase</keyword>
<dbReference type="EC" id="2.3.2.31" evidence="4"/>
<dbReference type="OrthoDB" id="524233at2759"/>
<dbReference type="PROSITE" id="PS00518">
    <property type="entry name" value="ZF_RING_1"/>
    <property type="match status" value="1"/>
</dbReference>
<dbReference type="CDD" id="cd22584">
    <property type="entry name" value="Rcat_RBR_unk"/>
    <property type="match status" value="1"/>
</dbReference>
<evidence type="ECO:0000256" key="8">
    <source>
        <dbReference type="ARBA" id="ARBA00022771"/>
    </source>
</evidence>
<evidence type="ECO:0000256" key="9">
    <source>
        <dbReference type="ARBA" id="ARBA00022786"/>
    </source>
</evidence>
<evidence type="ECO:0000256" key="13">
    <source>
        <dbReference type="SAM" id="MobiDB-lite"/>
    </source>
</evidence>
<dbReference type="PROSITE" id="PS51873">
    <property type="entry name" value="TRIAD"/>
    <property type="match status" value="1"/>
</dbReference>
<comment type="catalytic activity">
    <reaction evidence="1">
        <text>[E2 ubiquitin-conjugating enzyme]-S-ubiquitinyl-L-cysteine + [acceptor protein]-L-lysine = [E2 ubiquitin-conjugating enzyme]-L-cysteine + [acceptor protein]-N(6)-ubiquitinyl-L-lysine.</text>
        <dbReference type="EC" id="2.3.2.31"/>
    </reaction>
</comment>
<evidence type="ECO:0000256" key="3">
    <source>
        <dbReference type="ARBA" id="ARBA00005884"/>
    </source>
</evidence>
<feature type="zinc finger region" description="C3H1-type" evidence="11">
    <location>
        <begin position="888"/>
        <end position="916"/>
    </location>
</feature>
<organism evidence="17 18">
    <name type="scientific">Gonium pectorale</name>
    <name type="common">Green alga</name>
    <dbReference type="NCBI Taxonomy" id="33097"/>
    <lineage>
        <taxon>Eukaryota</taxon>
        <taxon>Viridiplantae</taxon>
        <taxon>Chlorophyta</taxon>
        <taxon>core chlorophytes</taxon>
        <taxon>Chlorophyceae</taxon>
        <taxon>CS clade</taxon>
        <taxon>Chlamydomonadales</taxon>
        <taxon>Volvocaceae</taxon>
        <taxon>Gonium</taxon>
    </lineage>
</organism>
<proteinExistence type="inferred from homology"/>
<evidence type="ECO:0000259" key="15">
    <source>
        <dbReference type="PROSITE" id="PS50103"/>
    </source>
</evidence>
<evidence type="ECO:0000256" key="7">
    <source>
        <dbReference type="ARBA" id="ARBA00022737"/>
    </source>
</evidence>
<dbReference type="STRING" id="33097.A0A150GAA2"/>
<evidence type="ECO:0000256" key="5">
    <source>
        <dbReference type="ARBA" id="ARBA00022679"/>
    </source>
</evidence>
<dbReference type="SMART" id="SM00647">
    <property type="entry name" value="IBR"/>
    <property type="match status" value="2"/>
</dbReference>
<dbReference type="SUPFAM" id="SSF57850">
    <property type="entry name" value="RING/U-box"/>
    <property type="match status" value="3"/>
</dbReference>
<dbReference type="Gene3D" id="3.30.40.10">
    <property type="entry name" value="Zinc/RING finger domain, C3HC4 (zinc finger)"/>
    <property type="match status" value="1"/>
</dbReference>
<gene>
    <name evidence="17" type="ORF">GPECTOR_40g510</name>
</gene>
<evidence type="ECO:0000259" key="16">
    <source>
        <dbReference type="PROSITE" id="PS51873"/>
    </source>
</evidence>
<feature type="domain" description="RING-type" evidence="14">
    <location>
        <begin position="555"/>
        <end position="612"/>
    </location>
</feature>
<evidence type="ECO:0000259" key="14">
    <source>
        <dbReference type="PROSITE" id="PS50089"/>
    </source>
</evidence>
<feature type="coiled-coil region" evidence="12">
    <location>
        <begin position="403"/>
        <end position="449"/>
    </location>
</feature>
<dbReference type="Pfam" id="PF26200">
    <property type="entry name" value="Rcat_RNF216"/>
    <property type="match status" value="1"/>
</dbReference>
<evidence type="ECO:0000313" key="18">
    <source>
        <dbReference type="Proteomes" id="UP000075714"/>
    </source>
</evidence>
<dbReference type="InterPro" id="IPR002867">
    <property type="entry name" value="IBR_dom"/>
</dbReference>
<evidence type="ECO:0000256" key="1">
    <source>
        <dbReference type="ARBA" id="ARBA00001798"/>
    </source>
</evidence>
<sequence>MESRIKAQLAALSEQGNIPAGIQIDELSPCIMTKVDPSQFPDQPVVSLLLRLRGEPEDPRDWPALGFNSSEAPTGKGPDDVAAFIGRLAKCRKVAKLELVVMLSGAAAQVQASTWAWQSWATDGFVVPLLDTQEREAHSLNRLASVARGSLLIALRADRPGVGDLARSTTDCAWLQRVITLYHRIPQLGAMVHGRYTFSHPASPGSLIMLGHVPGGGGPHHNNMFFKEAMTSVPFQYVLYGDYMPLSFRAVALEEVGGFDEDLPQGDEPCSSILRRDLFLRLWKSGWRVGAHDIGLLSTPQVNMLPAKSSDATRCSAEVAALAEKLFEARHGPLPAEVAAAAGGGQPVEAPLTLLMQRVKELNLRKLQPMEPDVLASCPMLQPEAVDKLVLQLGIEAPGVADAALLDTQLYELQCKLDQLQAEELQESLAEKEQEARQSRMAAEIVQEQERRRARATQHDAAFARRLASVDENEWEAKGDYLEEPFGVPPPPELPGPGAGSGAAGAAAGAGATGAACASGSAATQAAAAGPSGSGQNRPAGGSSASAAANYGTECLSCFERFPADQVLCAGSDAPSSSTAPAGCGHYFCAACMTQYVRGAVKDRKFPVTCPMGTGRCKSGLSREAILALLHDTPEDVQAFQRTEAASALDPAHTIYCPHKACSSPMMRPDDLPPDQPSACPACRRAFCARCLVPGWHKGYTCAAFQALPPHLRSAEDAAMLQYSAQQKWKQCPQCRLTVERSEGCNHRLCRCGRNFCYACGKRYQDTKPTAANVHGTPGCECQLFTVPDDEERNRNGNGGNGNGNDGRAAPPRIVEEVMELNPVALGWLWGVALDSDYSDDDVPYHGNAGRAADNVAAPNGVVVDVEPPQIRGPGGNAAQGPWRGGRPVRRRRCRHSASIQDCPYGGKCWYWHDEDGAL</sequence>
<dbReference type="PANTHER" id="PTHR11685">
    <property type="entry name" value="RBR FAMILY RING FINGER AND IBR DOMAIN-CONTAINING"/>
    <property type="match status" value="1"/>
</dbReference>
<evidence type="ECO:0000256" key="10">
    <source>
        <dbReference type="ARBA" id="ARBA00022833"/>
    </source>
</evidence>
<evidence type="ECO:0000256" key="2">
    <source>
        <dbReference type="ARBA" id="ARBA00003976"/>
    </source>
</evidence>
<dbReference type="GO" id="GO:0016567">
    <property type="term" value="P:protein ubiquitination"/>
    <property type="evidence" value="ECO:0007669"/>
    <property type="project" value="InterPro"/>
</dbReference>
<evidence type="ECO:0000313" key="17">
    <source>
        <dbReference type="EMBL" id="KXZ46776.1"/>
    </source>
</evidence>
<keyword evidence="8 11" id="KW-0863">Zinc-finger</keyword>
<dbReference type="InterPro" id="IPR013083">
    <property type="entry name" value="Znf_RING/FYVE/PHD"/>
</dbReference>
<reference evidence="18" key="1">
    <citation type="journal article" date="2016" name="Nat. Commun.">
        <title>The Gonium pectorale genome demonstrates co-option of cell cycle regulation during the evolution of multicellularity.</title>
        <authorList>
            <person name="Hanschen E.R."/>
            <person name="Marriage T.N."/>
            <person name="Ferris P.J."/>
            <person name="Hamaji T."/>
            <person name="Toyoda A."/>
            <person name="Fujiyama A."/>
            <person name="Neme R."/>
            <person name="Noguchi H."/>
            <person name="Minakuchi Y."/>
            <person name="Suzuki M."/>
            <person name="Kawai-Toyooka H."/>
            <person name="Smith D.R."/>
            <person name="Sparks H."/>
            <person name="Anderson J."/>
            <person name="Bakaric R."/>
            <person name="Luria V."/>
            <person name="Karger A."/>
            <person name="Kirschner M.W."/>
            <person name="Durand P.M."/>
            <person name="Michod R.E."/>
            <person name="Nozaki H."/>
            <person name="Olson B.J."/>
        </authorList>
    </citation>
    <scope>NUCLEOTIDE SEQUENCE [LARGE SCALE GENOMIC DNA]</scope>
    <source>
        <strain evidence="18">NIES-2863</strain>
    </source>
</reference>
<keyword evidence="6 11" id="KW-0479">Metal-binding</keyword>
<keyword evidence="9" id="KW-0833">Ubl conjugation pathway</keyword>
<dbReference type="InterPro" id="IPR017907">
    <property type="entry name" value="Znf_RING_CS"/>
</dbReference>
<keyword evidence="12" id="KW-0175">Coiled coil</keyword>
<evidence type="ECO:0000256" key="4">
    <source>
        <dbReference type="ARBA" id="ARBA00012251"/>
    </source>
</evidence>
<dbReference type="AlphaFoldDB" id="A0A150GAA2"/>
<keyword evidence="7" id="KW-0677">Repeat</keyword>
<keyword evidence="18" id="KW-1185">Reference proteome</keyword>
<accession>A0A150GAA2</accession>
<dbReference type="PROSITE" id="PS50103">
    <property type="entry name" value="ZF_C3H1"/>
    <property type="match status" value="1"/>
</dbReference>
<dbReference type="Gene3D" id="1.20.120.1750">
    <property type="match status" value="1"/>
</dbReference>
<dbReference type="PROSITE" id="PS50089">
    <property type="entry name" value="ZF_RING_2"/>
    <property type="match status" value="1"/>
</dbReference>
<comment type="caution">
    <text evidence="17">The sequence shown here is derived from an EMBL/GenBank/DDBJ whole genome shotgun (WGS) entry which is preliminary data.</text>
</comment>
<evidence type="ECO:0000256" key="6">
    <source>
        <dbReference type="ARBA" id="ARBA00022723"/>
    </source>
</evidence>
<evidence type="ECO:0000256" key="11">
    <source>
        <dbReference type="PROSITE-ProRule" id="PRU00723"/>
    </source>
</evidence>
<name>A0A150GAA2_GONPE</name>
<dbReference type="Pfam" id="PF01485">
    <property type="entry name" value="IBR"/>
    <property type="match status" value="1"/>
</dbReference>
<dbReference type="Proteomes" id="UP000075714">
    <property type="component" value="Unassembled WGS sequence"/>
</dbReference>
<dbReference type="CDD" id="cd22582">
    <property type="entry name" value="BRcat_RBR_unk"/>
    <property type="match status" value="1"/>
</dbReference>
<dbReference type="GO" id="GO:0008270">
    <property type="term" value="F:zinc ion binding"/>
    <property type="evidence" value="ECO:0007669"/>
    <property type="project" value="UniProtKB-KW"/>
</dbReference>
<keyword evidence="10 11" id="KW-0862">Zinc</keyword>
<feature type="domain" description="RING-type" evidence="16">
    <location>
        <begin position="562"/>
        <end position="786"/>
    </location>
</feature>
<dbReference type="EMBL" id="LSYV01000041">
    <property type="protein sequence ID" value="KXZ46776.1"/>
    <property type="molecule type" value="Genomic_DNA"/>
</dbReference>
<dbReference type="InterPro" id="IPR001841">
    <property type="entry name" value="Znf_RING"/>
</dbReference>
<feature type="region of interest" description="Disordered" evidence="13">
    <location>
        <begin position="482"/>
        <end position="505"/>
    </location>
</feature>
<dbReference type="InterPro" id="IPR031127">
    <property type="entry name" value="E3_UB_ligase_RBR"/>
</dbReference>
<dbReference type="InterPro" id="IPR044066">
    <property type="entry name" value="TRIAD_supradom"/>
</dbReference>
<dbReference type="GO" id="GO:0061630">
    <property type="term" value="F:ubiquitin protein ligase activity"/>
    <property type="evidence" value="ECO:0007669"/>
    <property type="project" value="UniProtKB-EC"/>
</dbReference>
<dbReference type="InterPro" id="IPR000571">
    <property type="entry name" value="Znf_CCCH"/>
</dbReference>
<evidence type="ECO:0000256" key="12">
    <source>
        <dbReference type="SAM" id="Coils"/>
    </source>
</evidence>
<comment type="function">
    <text evidence="2">Might act as an E3 ubiquitin-protein ligase, or as part of E3 complex, which accepts ubiquitin from specific E2 ubiquitin-conjugating enzymes and then transfers it to substrates.</text>
</comment>
<protein>
    <recommendedName>
        <fullName evidence="4">RBR-type E3 ubiquitin transferase</fullName>
        <ecNumber evidence="4">2.3.2.31</ecNumber>
    </recommendedName>
</protein>
<comment type="similarity">
    <text evidence="3">Belongs to the RBR family. Ariadne subfamily.</text>
</comment>